<protein>
    <recommendedName>
        <fullName evidence="2">DUF6532 domain-containing protein</fullName>
    </recommendedName>
</protein>
<proteinExistence type="predicted"/>
<reference evidence="4" key="2">
    <citation type="submission" date="2015-01" db="EMBL/GenBank/DDBJ databases">
        <title>Evolutionary Origins and Diversification of the Mycorrhizal Mutualists.</title>
        <authorList>
            <consortium name="DOE Joint Genome Institute"/>
            <consortium name="Mycorrhizal Genomics Consortium"/>
            <person name="Kohler A."/>
            <person name="Kuo A."/>
            <person name="Nagy L.G."/>
            <person name="Floudas D."/>
            <person name="Copeland A."/>
            <person name="Barry K.W."/>
            <person name="Cichocki N."/>
            <person name="Veneault-Fourrey C."/>
            <person name="LaButti K."/>
            <person name="Lindquist E.A."/>
            <person name="Lipzen A."/>
            <person name="Lundell T."/>
            <person name="Morin E."/>
            <person name="Murat C."/>
            <person name="Riley R."/>
            <person name="Ohm R."/>
            <person name="Sun H."/>
            <person name="Tunlid A."/>
            <person name="Henrissat B."/>
            <person name="Grigoriev I.V."/>
            <person name="Hibbett D.S."/>
            <person name="Martin F."/>
        </authorList>
    </citation>
    <scope>NUCLEOTIDE SEQUENCE [LARGE SCALE GENOMIC DNA]</scope>
    <source>
        <strain evidence="4">F 1598</strain>
    </source>
</reference>
<name>A0A0C3ATL1_PILCF</name>
<dbReference type="HOGENOM" id="CLU_719841_0_0_1"/>
<evidence type="ECO:0000256" key="1">
    <source>
        <dbReference type="SAM" id="MobiDB-lite"/>
    </source>
</evidence>
<organism evidence="3 4">
    <name type="scientific">Piloderma croceum (strain F 1598)</name>
    <dbReference type="NCBI Taxonomy" id="765440"/>
    <lineage>
        <taxon>Eukaryota</taxon>
        <taxon>Fungi</taxon>
        <taxon>Dikarya</taxon>
        <taxon>Basidiomycota</taxon>
        <taxon>Agaricomycotina</taxon>
        <taxon>Agaricomycetes</taxon>
        <taxon>Agaricomycetidae</taxon>
        <taxon>Atheliales</taxon>
        <taxon>Atheliaceae</taxon>
        <taxon>Piloderma</taxon>
    </lineage>
</organism>
<dbReference type="Proteomes" id="UP000054166">
    <property type="component" value="Unassembled WGS sequence"/>
</dbReference>
<feature type="compositionally biased region" description="Polar residues" evidence="1">
    <location>
        <begin position="106"/>
        <end position="118"/>
    </location>
</feature>
<dbReference type="InParanoid" id="A0A0C3ATL1"/>
<feature type="domain" description="DUF6532" evidence="2">
    <location>
        <begin position="218"/>
        <end position="335"/>
    </location>
</feature>
<evidence type="ECO:0000259" key="2">
    <source>
        <dbReference type="Pfam" id="PF20149"/>
    </source>
</evidence>
<dbReference type="InterPro" id="IPR045341">
    <property type="entry name" value="DUF6532"/>
</dbReference>
<dbReference type="EMBL" id="KN833027">
    <property type="protein sequence ID" value="KIM77263.1"/>
    <property type="molecule type" value="Genomic_DNA"/>
</dbReference>
<feature type="region of interest" description="Disordered" evidence="1">
    <location>
        <begin position="67"/>
        <end position="121"/>
    </location>
</feature>
<sequence>MTMPTQKEWMPTEEEWDALILAQISESQQSNDLAQTSYPSHKLDTTIGNAVGQISGTIESEGFDVGVSPMSELLPPSQNYEEAPHSGMAPRAPFTSPPPPKHPSTLAISESSKQSSERPNLGPQAIDYDTVLLDLVYTVYLVAFFQDPFKRFSNIEMDVFVGHGQAQFKVLYPKRGLPKLPTDFRAKLRRRAIHRRSSDVSKAMAAVILIGKGNKQLNYGFAGGKTIRANEVLANMALAAKLLNPNTMPFANVVEDGQIVSNLQNEVFEDFVVRVMYGATVSPHQDPMPIGLLLEHDEIPLSIYGYAVIIVYHCIGLFKNGKQQRKEFSADNYSKSATLIQAKIAALEHDDKLTARRQSLALAGQGYYNEPISHDTLTNFPFAL</sequence>
<keyword evidence="4" id="KW-1185">Reference proteome</keyword>
<accession>A0A0C3ATL1</accession>
<evidence type="ECO:0000313" key="4">
    <source>
        <dbReference type="Proteomes" id="UP000054166"/>
    </source>
</evidence>
<dbReference type="Pfam" id="PF20149">
    <property type="entry name" value="DUF6532"/>
    <property type="match status" value="1"/>
</dbReference>
<gene>
    <name evidence="3" type="ORF">PILCRDRAFT_91268</name>
</gene>
<dbReference type="AlphaFoldDB" id="A0A0C3ATL1"/>
<evidence type="ECO:0000313" key="3">
    <source>
        <dbReference type="EMBL" id="KIM77263.1"/>
    </source>
</evidence>
<reference evidence="3 4" key="1">
    <citation type="submission" date="2014-04" db="EMBL/GenBank/DDBJ databases">
        <authorList>
            <consortium name="DOE Joint Genome Institute"/>
            <person name="Kuo A."/>
            <person name="Tarkka M."/>
            <person name="Buscot F."/>
            <person name="Kohler A."/>
            <person name="Nagy L.G."/>
            <person name="Floudas D."/>
            <person name="Copeland A."/>
            <person name="Barry K.W."/>
            <person name="Cichocki N."/>
            <person name="Veneault-Fourrey C."/>
            <person name="LaButti K."/>
            <person name="Lindquist E.A."/>
            <person name="Lipzen A."/>
            <person name="Lundell T."/>
            <person name="Morin E."/>
            <person name="Murat C."/>
            <person name="Sun H."/>
            <person name="Tunlid A."/>
            <person name="Henrissat B."/>
            <person name="Grigoriev I.V."/>
            <person name="Hibbett D.S."/>
            <person name="Martin F."/>
            <person name="Nordberg H.P."/>
            <person name="Cantor M.N."/>
            <person name="Hua S.X."/>
        </authorList>
    </citation>
    <scope>NUCLEOTIDE SEQUENCE [LARGE SCALE GENOMIC DNA]</scope>
    <source>
        <strain evidence="3 4">F 1598</strain>
    </source>
</reference>